<dbReference type="EMBL" id="LVXZ01000018">
    <property type="protein sequence ID" value="OAP93056.1"/>
    <property type="molecule type" value="Genomic_DNA"/>
</dbReference>
<evidence type="ECO:0000313" key="2">
    <source>
        <dbReference type="Proteomes" id="UP000078302"/>
    </source>
</evidence>
<comment type="caution">
    <text evidence="1">The sequence shown here is derived from an EMBL/GenBank/DDBJ whole genome shotgun (WGS) entry which is preliminary data.</text>
</comment>
<sequence length="154" mass="17718">MRDPKLWGYATEHINALFIHTLLSQIMEEPFGAAILDSAKSWDDILDRPVNPIRHTAQADQEIPTWRDWLTDNAIQAIQDVLCDACSEGQQQAPTDVAIILKEIDQADLRLKLVEEIMDELYEVPQSVDFAAEDFVENIRTTNYRGYLLRFRSI</sequence>
<keyword evidence="2" id="KW-1185">Reference proteome</keyword>
<organism evidence="1 2">
    <name type="scientific">Acidithiobacillus ferrooxidans</name>
    <name type="common">Thiobacillus ferrooxidans</name>
    <dbReference type="NCBI Taxonomy" id="920"/>
    <lineage>
        <taxon>Bacteria</taxon>
        <taxon>Pseudomonadati</taxon>
        <taxon>Pseudomonadota</taxon>
        <taxon>Acidithiobacillia</taxon>
        <taxon>Acidithiobacillales</taxon>
        <taxon>Acidithiobacillaceae</taxon>
        <taxon>Acidithiobacillus</taxon>
    </lineage>
</organism>
<gene>
    <name evidence="1" type="ORF">A4H96_02190</name>
</gene>
<proteinExistence type="predicted"/>
<evidence type="ECO:0000313" key="1">
    <source>
        <dbReference type="EMBL" id="OAP93056.1"/>
    </source>
</evidence>
<dbReference type="Proteomes" id="UP000078302">
    <property type="component" value="Unassembled WGS sequence"/>
</dbReference>
<reference evidence="1 2" key="1">
    <citation type="submission" date="2016-04" db="EMBL/GenBank/DDBJ databases">
        <title>Acidithiobacillus ferrooxidans genome sequencing and assembly.</title>
        <authorList>
            <person name="Zhou Z."/>
        </authorList>
    </citation>
    <scope>NUCLEOTIDE SEQUENCE [LARGE SCALE GENOMIC DNA]</scope>
    <source>
        <strain evidence="1 2">BY0502</strain>
    </source>
</reference>
<accession>A0A179BMU9</accession>
<protein>
    <submittedName>
        <fullName evidence="1">Uncharacterized protein</fullName>
    </submittedName>
</protein>
<name>A0A179BMU9_ACIFR</name>
<dbReference type="AlphaFoldDB" id="A0A179BMU9"/>